<accession>A0ABU0FEI6</accession>
<name>A0ABU0FEI6_9HYPH</name>
<keyword evidence="3" id="KW-1185">Reference proteome</keyword>
<protein>
    <submittedName>
        <fullName evidence="2">Uncharacterized protein</fullName>
    </submittedName>
</protein>
<sequence length="99" mass="10665">MLNPLARKRENSNACLDARRTAPRIRATTEQDSSVGRVKPFMITAIIESSAESLTASGLLTLRNAGFDGFFTTSADVGSTPVLPLPELQAMRSRPTSPM</sequence>
<evidence type="ECO:0000313" key="2">
    <source>
        <dbReference type="EMBL" id="MDQ0393022.1"/>
    </source>
</evidence>
<dbReference type="EMBL" id="JAUSVK010000001">
    <property type="protein sequence ID" value="MDQ0393022.1"/>
    <property type="molecule type" value="Genomic_DNA"/>
</dbReference>
<comment type="caution">
    <text evidence="2">The sequence shown here is derived from an EMBL/GenBank/DDBJ whole genome shotgun (WGS) entry which is preliminary data.</text>
</comment>
<proteinExistence type="predicted"/>
<dbReference type="Proteomes" id="UP001237448">
    <property type="component" value="Unassembled WGS sequence"/>
</dbReference>
<reference evidence="2 3" key="1">
    <citation type="submission" date="2023-07" db="EMBL/GenBank/DDBJ databases">
        <title>Genomic Encyclopedia of Type Strains, Phase IV (KMG-IV): sequencing the most valuable type-strain genomes for metagenomic binning, comparative biology and taxonomic classification.</title>
        <authorList>
            <person name="Goeker M."/>
        </authorList>
    </citation>
    <scope>NUCLEOTIDE SEQUENCE [LARGE SCALE GENOMIC DNA]</scope>
    <source>
        <strain evidence="2 3">DSM 5896</strain>
    </source>
</reference>
<gene>
    <name evidence="2" type="ORF">J3R73_002814</name>
</gene>
<feature type="region of interest" description="Disordered" evidence="1">
    <location>
        <begin position="1"/>
        <end position="33"/>
    </location>
</feature>
<organism evidence="2 3">
    <name type="scientific">Labrys monachus</name>
    <dbReference type="NCBI Taxonomy" id="217067"/>
    <lineage>
        <taxon>Bacteria</taxon>
        <taxon>Pseudomonadati</taxon>
        <taxon>Pseudomonadota</taxon>
        <taxon>Alphaproteobacteria</taxon>
        <taxon>Hyphomicrobiales</taxon>
        <taxon>Xanthobacteraceae</taxon>
        <taxon>Labrys</taxon>
    </lineage>
</organism>
<dbReference type="RefSeq" id="WP_307427755.1">
    <property type="nucleotide sequence ID" value="NZ_JAUSVK010000001.1"/>
</dbReference>
<evidence type="ECO:0000313" key="3">
    <source>
        <dbReference type="Proteomes" id="UP001237448"/>
    </source>
</evidence>
<evidence type="ECO:0000256" key="1">
    <source>
        <dbReference type="SAM" id="MobiDB-lite"/>
    </source>
</evidence>